<organism evidence="1 2">
    <name type="scientific">Steccherinum ochraceum</name>
    <dbReference type="NCBI Taxonomy" id="92696"/>
    <lineage>
        <taxon>Eukaryota</taxon>
        <taxon>Fungi</taxon>
        <taxon>Dikarya</taxon>
        <taxon>Basidiomycota</taxon>
        <taxon>Agaricomycotina</taxon>
        <taxon>Agaricomycetes</taxon>
        <taxon>Polyporales</taxon>
        <taxon>Steccherinaceae</taxon>
        <taxon>Steccherinum</taxon>
    </lineage>
</organism>
<dbReference type="Gene3D" id="3.80.10.10">
    <property type="entry name" value="Ribonuclease Inhibitor"/>
    <property type="match status" value="1"/>
</dbReference>
<accession>A0A4R0R4Y3</accession>
<dbReference type="InterPro" id="IPR032675">
    <property type="entry name" value="LRR_dom_sf"/>
</dbReference>
<name>A0A4R0R4Y3_9APHY</name>
<keyword evidence="2" id="KW-1185">Reference proteome</keyword>
<dbReference type="EMBL" id="RWJN01000372">
    <property type="protein sequence ID" value="TCD62440.1"/>
    <property type="molecule type" value="Genomic_DNA"/>
</dbReference>
<protein>
    <recommendedName>
        <fullName evidence="3">F-box domain-containing protein</fullName>
    </recommendedName>
</protein>
<comment type="caution">
    <text evidence="1">The sequence shown here is derived from an EMBL/GenBank/DDBJ whole genome shotgun (WGS) entry which is preliminary data.</text>
</comment>
<reference evidence="1 2" key="1">
    <citation type="submission" date="2018-11" db="EMBL/GenBank/DDBJ databases">
        <title>Genome assembly of Steccherinum ochraceum LE-BIN_3174, the white-rot fungus of the Steccherinaceae family (The Residual Polyporoid clade, Polyporales, Basidiomycota).</title>
        <authorList>
            <person name="Fedorova T.V."/>
            <person name="Glazunova O.A."/>
            <person name="Landesman E.O."/>
            <person name="Moiseenko K.V."/>
            <person name="Psurtseva N.V."/>
            <person name="Savinova O.S."/>
            <person name="Shakhova N.V."/>
            <person name="Tyazhelova T.V."/>
            <person name="Vasina D.V."/>
        </authorList>
    </citation>
    <scope>NUCLEOTIDE SEQUENCE [LARGE SCALE GENOMIC DNA]</scope>
    <source>
        <strain evidence="1 2">LE-BIN_3174</strain>
    </source>
</reference>
<evidence type="ECO:0000313" key="2">
    <source>
        <dbReference type="Proteomes" id="UP000292702"/>
    </source>
</evidence>
<dbReference type="SUPFAM" id="SSF52047">
    <property type="entry name" value="RNI-like"/>
    <property type="match status" value="1"/>
</dbReference>
<dbReference type="AlphaFoldDB" id="A0A4R0R4Y3"/>
<dbReference type="Proteomes" id="UP000292702">
    <property type="component" value="Unassembled WGS sequence"/>
</dbReference>
<proteinExistence type="predicted"/>
<gene>
    <name evidence="1" type="ORF">EIP91_006902</name>
</gene>
<evidence type="ECO:0008006" key="3">
    <source>
        <dbReference type="Google" id="ProtNLM"/>
    </source>
</evidence>
<sequence length="429" mass="47956">MTINYDLILHVLQLAFDFAWFDVLANCATVNRQFQQAASSFLYRRVILSPAPQSQVDLRRRNQQLNGLFESAQLSHNTGFVIEVEISGCLLSTSLPRNDFPQTLHSALRCWPNLISVVLTPRTAPKELLELAIPSLNHHRLKKFVMDSAVFHGDVQTLSELRQLETLTILNPGRAVLQMLPAWLQDLGLSLTSLLLMDSCGSITPGVLRSFIPHLTGIRTFAIGLSYSLTNDDIFSFLQQLPHLDTLDVRYYVQLKTPTIHPYLPGLRSLTVRYSTSDAYLLISRQSGSRVEVHQLVKWIRQVSSGSPLVSIRLVNDKRFGVFSSANYDGLLDHLRLKHGCTLRSVRLEGATVSKKALQSLCRQCGHLEELTVSVRHGVIWDMPELSDVHTVLLTTPHVRSLQGHLSFSVTPTAIGNQQTSLGGLLEGR</sequence>
<evidence type="ECO:0000313" key="1">
    <source>
        <dbReference type="EMBL" id="TCD62440.1"/>
    </source>
</evidence>
<dbReference type="OrthoDB" id="3264508at2759"/>